<feature type="transmembrane region" description="Helical" evidence="5">
    <location>
        <begin position="191"/>
        <end position="213"/>
    </location>
</feature>
<comment type="subcellular location">
    <subcellularLocation>
        <location evidence="1">Membrane</location>
        <topology evidence="1">Multi-pass membrane protein</topology>
    </subcellularLocation>
</comment>
<sequence>MLSTIKKTIKHNLAVYFMVLACLDFALVGACAKILSTEGLPSIEVVFFRNLIAAFYLYYLFKKSTLKQKEGGHFGILIFRGVAGVLSLYLLFYNIEHITLGGAYSFQKTAPIFTTLIAFFVFKESIGFRGWIAVGVGFVGVLLIAQPFASEDFHTGFEAKNCLLGVLCGFLSAISVVSARKLRHYYTTEKIALSFMVVGTLVPLLSMIVGGFYAPKELDFVICGFVLPSAKSVLFIVVMGILGAVYQIHLTKSYGVAKKAGIVAGVSYLDVVFSLILGLFLGDSFPSAMVFAGIVSIIGGGIILVLSKT</sequence>
<feature type="transmembrane region" description="Helical" evidence="5">
    <location>
        <begin position="12"/>
        <end position="35"/>
    </location>
</feature>
<accession>V8C5Q0</accession>
<feature type="transmembrane region" description="Helical" evidence="5">
    <location>
        <begin position="225"/>
        <end position="248"/>
    </location>
</feature>
<reference evidence="7 8" key="1">
    <citation type="journal article" date="2014" name="Genome Announc.">
        <title>Draft genome sequences of six enterohepatic helicobacter species isolated from humans and one from rhesus macaques.</title>
        <authorList>
            <person name="Shen Z."/>
            <person name="Sheh A."/>
            <person name="Young S.K."/>
            <person name="Abouelliel A."/>
            <person name="Ward D.V."/>
            <person name="Earl A.M."/>
            <person name="Fox J.G."/>
        </authorList>
    </citation>
    <scope>NUCLEOTIDE SEQUENCE [LARGE SCALE GENOMIC DNA]</scope>
    <source>
        <strain evidence="7 8">MIT 99-5501</strain>
    </source>
</reference>
<dbReference type="PATRIC" id="fig|1357400.3.peg.2062"/>
<dbReference type="EMBL" id="AZJI01000007">
    <property type="protein sequence ID" value="ETD22733.1"/>
    <property type="molecule type" value="Genomic_DNA"/>
</dbReference>
<dbReference type="PANTHER" id="PTHR22911">
    <property type="entry name" value="ACYL-MALONYL CONDENSING ENZYME-RELATED"/>
    <property type="match status" value="1"/>
</dbReference>
<dbReference type="PROSITE" id="PS51257">
    <property type="entry name" value="PROKAR_LIPOPROTEIN"/>
    <property type="match status" value="1"/>
</dbReference>
<dbReference type="InterPro" id="IPR000620">
    <property type="entry name" value="EamA_dom"/>
</dbReference>
<dbReference type="InterPro" id="IPR037185">
    <property type="entry name" value="EmrE-like"/>
</dbReference>
<feature type="transmembrane region" description="Helical" evidence="5">
    <location>
        <begin position="104"/>
        <end position="122"/>
    </location>
</feature>
<feature type="transmembrane region" description="Helical" evidence="5">
    <location>
        <begin position="287"/>
        <end position="306"/>
    </location>
</feature>
<dbReference type="Gene3D" id="1.10.3730.20">
    <property type="match status" value="1"/>
</dbReference>
<feature type="transmembrane region" description="Helical" evidence="5">
    <location>
        <begin position="161"/>
        <end position="179"/>
    </location>
</feature>
<dbReference type="STRING" id="1357400.HMPREF2086_01532"/>
<dbReference type="GO" id="GO:0016020">
    <property type="term" value="C:membrane"/>
    <property type="evidence" value="ECO:0007669"/>
    <property type="project" value="UniProtKB-SubCell"/>
</dbReference>
<dbReference type="AlphaFoldDB" id="V8C5Q0"/>
<evidence type="ECO:0000313" key="7">
    <source>
        <dbReference type="EMBL" id="ETD22733.1"/>
    </source>
</evidence>
<evidence type="ECO:0000256" key="3">
    <source>
        <dbReference type="ARBA" id="ARBA00022989"/>
    </source>
</evidence>
<dbReference type="SUPFAM" id="SSF103481">
    <property type="entry name" value="Multidrug resistance efflux transporter EmrE"/>
    <property type="match status" value="1"/>
</dbReference>
<dbReference type="PANTHER" id="PTHR22911:SF6">
    <property type="entry name" value="SOLUTE CARRIER FAMILY 35 MEMBER G1"/>
    <property type="match status" value="1"/>
</dbReference>
<evidence type="ECO:0000259" key="6">
    <source>
        <dbReference type="Pfam" id="PF00892"/>
    </source>
</evidence>
<evidence type="ECO:0000256" key="1">
    <source>
        <dbReference type="ARBA" id="ARBA00004141"/>
    </source>
</evidence>
<feature type="transmembrane region" description="Helical" evidence="5">
    <location>
        <begin position="73"/>
        <end position="92"/>
    </location>
</feature>
<feature type="transmembrane region" description="Helical" evidence="5">
    <location>
        <begin position="131"/>
        <end position="149"/>
    </location>
</feature>
<feature type="transmembrane region" description="Helical" evidence="5">
    <location>
        <begin position="41"/>
        <end position="61"/>
    </location>
</feature>
<feature type="domain" description="EamA" evidence="6">
    <location>
        <begin position="14"/>
        <end position="145"/>
    </location>
</feature>
<dbReference type="HOGENOM" id="CLU_032828_0_1_7"/>
<evidence type="ECO:0000256" key="4">
    <source>
        <dbReference type="ARBA" id="ARBA00023136"/>
    </source>
</evidence>
<evidence type="ECO:0000313" key="8">
    <source>
        <dbReference type="Proteomes" id="UP000018731"/>
    </source>
</evidence>
<evidence type="ECO:0000256" key="2">
    <source>
        <dbReference type="ARBA" id="ARBA00022692"/>
    </source>
</evidence>
<gene>
    <name evidence="7" type="ORF">HMPREF2086_01532</name>
</gene>
<dbReference type="Pfam" id="PF00892">
    <property type="entry name" value="EamA"/>
    <property type="match status" value="1"/>
</dbReference>
<comment type="caution">
    <text evidence="7">The sequence shown here is derived from an EMBL/GenBank/DDBJ whole genome shotgun (WGS) entry which is preliminary data.</text>
</comment>
<organism evidence="7 8">
    <name type="scientific">Helicobacter macacae MIT 99-5501</name>
    <dbReference type="NCBI Taxonomy" id="1357400"/>
    <lineage>
        <taxon>Bacteria</taxon>
        <taxon>Pseudomonadati</taxon>
        <taxon>Campylobacterota</taxon>
        <taxon>Epsilonproteobacteria</taxon>
        <taxon>Campylobacterales</taxon>
        <taxon>Helicobacteraceae</taxon>
        <taxon>Helicobacter</taxon>
    </lineage>
</organism>
<protein>
    <recommendedName>
        <fullName evidence="6">EamA domain-containing protein</fullName>
    </recommendedName>
</protein>
<keyword evidence="4 5" id="KW-0472">Membrane</keyword>
<evidence type="ECO:0000256" key="5">
    <source>
        <dbReference type="SAM" id="Phobius"/>
    </source>
</evidence>
<proteinExistence type="predicted"/>
<keyword evidence="2 5" id="KW-0812">Transmembrane</keyword>
<keyword evidence="3 5" id="KW-1133">Transmembrane helix</keyword>
<dbReference type="Proteomes" id="UP000018731">
    <property type="component" value="Unassembled WGS sequence"/>
</dbReference>
<keyword evidence="8" id="KW-1185">Reference proteome</keyword>
<name>V8C5Q0_9HELI</name>
<dbReference type="eggNOG" id="COG0697">
    <property type="taxonomic scope" value="Bacteria"/>
</dbReference>
<feature type="transmembrane region" description="Helical" evidence="5">
    <location>
        <begin position="260"/>
        <end position="281"/>
    </location>
</feature>